<evidence type="ECO:0008006" key="3">
    <source>
        <dbReference type="Google" id="ProtNLM"/>
    </source>
</evidence>
<evidence type="ECO:0000313" key="2">
    <source>
        <dbReference type="Proteomes" id="UP000198635"/>
    </source>
</evidence>
<accession>A0A1I3VXC3</accession>
<sequence>MATVTQIRGALLEEAVLFLLSRVGYRIVYYPADSIDPSDIKNGRSGLELEGRGTWHQIDAIAEQYYTPAFMYPLRLLVEAKFYAHSPVGLNVVRNSVGVLKDISENCFSKHRFRGALSTVRFNYQSAVFGVSGFTKPAVEYAVAHQIFLIEYKNIPVIQPLVDAIRDFDEGCLTIQGINSISEVRKILREALNMGYYSVDLHRFLKIKGIEIVDKRVRRAVHNIRGSYFGMLQGRWPMHLLTSQPLAEDAFTSDIVKCRLIGERNGHWCFTPVDVDQNDPGWFELQFFLPVELAKIVGQHWGDSQMVANTKEQYFSFITITGKIGNTWRSVRLELDQNWLRRYIEQVVN</sequence>
<dbReference type="RefSeq" id="WP_092375673.1">
    <property type="nucleotide sequence ID" value="NZ_FORX01000011.1"/>
</dbReference>
<proteinExistence type="predicted"/>
<dbReference type="Proteomes" id="UP000198635">
    <property type="component" value="Unassembled WGS sequence"/>
</dbReference>
<name>A0A1I3VXC3_9BACT</name>
<dbReference type="OrthoDB" id="9182727at2"/>
<dbReference type="AlphaFoldDB" id="A0A1I3VXC3"/>
<organism evidence="1 2">
    <name type="scientific">Desulfomicrobium apsheronum</name>
    <dbReference type="NCBI Taxonomy" id="52560"/>
    <lineage>
        <taxon>Bacteria</taxon>
        <taxon>Pseudomonadati</taxon>
        <taxon>Thermodesulfobacteriota</taxon>
        <taxon>Desulfovibrionia</taxon>
        <taxon>Desulfovibrionales</taxon>
        <taxon>Desulfomicrobiaceae</taxon>
        <taxon>Desulfomicrobium</taxon>
    </lineage>
</organism>
<keyword evidence="2" id="KW-1185">Reference proteome</keyword>
<reference evidence="2" key="1">
    <citation type="submission" date="2016-10" db="EMBL/GenBank/DDBJ databases">
        <authorList>
            <person name="Varghese N."/>
            <person name="Submissions S."/>
        </authorList>
    </citation>
    <scope>NUCLEOTIDE SEQUENCE [LARGE SCALE GENOMIC DNA]</scope>
    <source>
        <strain evidence="2">DSM 5918</strain>
    </source>
</reference>
<evidence type="ECO:0000313" key="1">
    <source>
        <dbReference type="EMBL" id="SFJ99820.1"/>
    </source>
</evidence>
<gene>
    <name evidence="1" type="ORF">SAMN04488082_11188</name>
</gene>
<dbReference type="EMBL" id="FORX01000011">
    <property type="protein sequence ID" value="SFJ99820.1"/>
    <property type="molecule type" value="Genomic_DNA"/>
</dbReference>
<protein>
    <recommendedName>
        <fullName evidence="3">Restriction endonuclease</fullName>
    </recommendedName>
</protein>